<dbReference type="EMBL" id="BGZK01001403">
    <property type="protein sequence ID" value="GBP79161.1"/>
    <property type="molecule type" value="Genomic_DNA"/>
</dbReference>
<accession>A0A4C1YRQ4</accession>
<organism evidence="2 3">
    <name type="scientific">Eumeta variegata</name>
    <name type="common">Bagworm moth</name>
    <name type="synonym">Eumeta japonica</name>
    <dbReference type="NCBI Taxonomy" id="151549"/>
    <lineage>
        <taxon>Eukaryota</taxon>
        <taxon>Metazoa</taxon>
        <taxon>Ecdysozoa</taxon>
        <taxon>Arthropoda</taxon>
        <taxon>Hexapoda</taxon>
        <taxon>Insecta</taxon>
        <taxon>Pterygota</taxon>
        <taxon>Neoptera</taxon>
        <taxon>Endopterygota</taxon>
        <taxon>Lepidoptera</taxon>
        <taxon>Glossata</taxon>
        <taxon>Ditrysia</taxon>
        <taxon>Tineoidea</taxon>
        <taxon>Psychidae</taxon>
        <taxon>Oiketicinae</taxon>
        <taxon>Eumeta</taxon>
    </lineage>
</organism>
<name>A0A4C1YRQ4_EUMVA</name>
<evidence type="ECO:0000313" key="2">
    <source>
        <dbReference type="EMBL" id="GBP79161.1"/>
    </source>
</evidence>
<dbReference type="Proteomes" id="UP000299102">
    <property type="component" value="Unassembled WGS sequence"/>
</dbReference>
<proteinExistence type="predicted"/>
<reference evidence="2 3" key="1">
    <citation type="journal article" date="2019" name="Commun. Biol.">
        <title>The bagworm genome reveals a unique fibroin gene that provides high tensile strength.</title>
        <authorList>
            <person name="Kono N."/>
            <person name="Nakamura H."/>
            <person name="Ohtoshi R."/>
            <person name="Tomita M."/>
            <person name="Numata K."/>
            <person name="Arakawa K."/>
        </authorList>
    </citation>
    <scope>NUCLEOTIDE SEQUENCE [LARGE SCALE GENOMIC DNA]</scope>
</reference>
<evidence type="ECO:0000313" key="3">
    <source>
        <dbReference type="Proteomes" id="UP000299102"/>
    </source>
</evidence>
<gene>
    <name evidence="2" type="ORF">EVAR_62062_1</name>
</gene>
<comment type="caution">
    <text evidence="2">The sequence shown here is derived from an EMBL/GenBank/DDBJ whole genome shotgun (WGS) entry which is preliminary data.</text>
</comment>
<feature type="compositionally biased region" description="Low complexity" evidence="1">
    <location>
        <begin position="74"/>
        <end position="84"/>
    </location>
</feature>
<evidence type="ECO:0000256" key="1">
    <source>
        <dbReference type="SAM" id="MobiDB-lite"/>
    </source>
</evidence>
<dbReference type="AlphaFoldDB" id="A0A4C1YRQ4"/>
<protein>
    <submittedName>
        <fullName evidence="2">Uncharacterized protein</fullName>
    </submittedName>
</protein>
<feature type="region of interest" description="Disordered" evidence="1">
    <location>
        <begin position="61"/>
        <end position="88"/>
    </location>
</feature>
<keyword evidence="3" id="KW-1185">Reference proteome</keyword>
<sequence length="118" mass="12642">MKVGSSRAAFSGLCTGPTAASDLLAPRQQGPASLIIPLVITLNQLSRLCAAIGAFYLRPGGQAEERSTSRRTSRSPLRPLTSPLAGRRAARYASVSVGYVLHTCPVPLIRLQFAERFF</sequence>